<accession>A0A417Z4L2</accession>
<dbReference type="InterPro" id="IPR007438">
    <property type="entry name" value="DUF488"/>
</dbReference>
<evidence type="ECO:0000313" key="1">
    <source>
        <dbReference type="EMBL" id="RHW45549.1"/>
    </source>
</evidence>
<dbReference type="EMBL" id="QWLM01000009">
    <property type="protein sequence ID" value="RHW45549.1"/>
    <property type="molecule type" value="Genomic_DNA"/>
</dbReference>
<name>A0A417Z4L2_9MICO</name>
<reference evidence="1 2" key="1">
    <citation type="submission" date="2018-08" db="EMBL/GenBank/DDBJ databases">
        <title>Whole genome sequence analysis of Dermacoccus abyssi bacteria isolated from Deep Mariana trench Micromonospora spp reveals genes involved in the environmental adaptation and production of secondary metabolites.</title>
        <authorList>
            <person name="Abdel-Mageed W.M."/>
            <person name="Lehri B."/>
            <person name="Nouioui I."/>
            <person name="Goodfellow I."/>
            <person name="Jaspars M."/>
            <person name="Karlyshev A."/>
        </authorList>
    </citation>
    <scope>NUCLEOTIDE SEQUENCE [LARGE SCALE GENOMIC DNA]</scope>
    <source>
        <strain evidence="1 2">MT1.1</strain>
    </source>
</reference>
<comment type="caution">
    <text evidence="1">The sequence shown here is derived from an EMBL/GenBank/DDBJ whole genome shotgun (WGS) entry which is preliminary data.</text>
</comment>
<proteinExistence type="predicted"/>
<dbReference type="Pfam" id="PF04343">
    <property type="entry name" value="DUF488"/>
    <property type="match status" value="1"/>
</dbReference>
<dbReference type="Proteomes" id="UP000285376">
    <property type="component" value="Unassembled WGS sequence"/>
</dbReference>
<dbReference type="AlphaFoldDB" id="A0A417Z4L2"/>
<evidence type="ECO:0000313" key="2">
    <source>
        <dbReference type="Proteomes" id="UP000285376"/>
    </source>
</evidence>
<dbReference type="PANTHER" id="PTHR39337">
    <property type="entry name" value="BLR5642 PROTEIN"/>
    <property type="match status" value="1"/>
</dbReference>
<protein>
    <submittedName>
        <fullName evidence="1">DUF488 domain-containing protein</fullName>
    </submittedName>
</protein>
<dbReference type="InterPro" id="IPR014519">
    <property type="entry name" value="UCP024492"/>
</dbReference>
<organism evidence="1 2">
    <name type="scientific">Dermacoccus abyssi</name>
    <dbReference type="NCBI Taxonomy" id="322596"/>
    <lineage>
        <taxon>Bacteria</taxon>
        <taxon>Bacillati</taxon>
        <taxon>Actinomycetota</taxon>
        <taxon>Actinomycetes</taxon>
        <taxon>Micrococcales</taxon>
        <taxon>Dermacoccaceae</taxon>
        <taxon>Dermacoccus</taxon>
    </lineage>
</organism>
<dbReference type="PIRSF" id="PIRSF024492">
    <property type="entry name" value="UCP024492"/>
    <property type="match status" value="1"/>
</dbReference>
<dbReference type="PANTHER" id="PTHR39337:SF1">
    <property type="entry name" value="BLR5642 PROTEIN"/>
    <property type="match status" value="1"/>
</dbReference>
<dbReference type="RefSeq" id="WP_047310913.1">
    <property type="nucleotide sequence ID" value="NZ_CBCRVH010000010.1"/>
</dbReference>
<gene>
    <name evidence="1" type="ORF">D1832_09215</name>
</gene>
<sequence length="180" mass="20056">MTDSPVEFLTIGHSDRSIAEFLELLEAARVDVVVDVRRLPGSRKYPWFDQDALTASLQERAICYVHLTALTGRRPKQPDVPDEVNALWQNRSFHNYADFTLSDEFAEGLAQLRSLDAEVPAMLCSEAVWWRCHRRLIADQLLAAGETVRHIMGPGEPKPATLTPGAVVKNGRATYPAATD</sequence>